<dbReference type="Proteomes" id="UP000682713">
    <property type="component" value="Unassembled WGS sequence"/>
</dbReference>
<proteinExistence type="predicted"/>
<protein>
    <submittedName>
        <fullName evidence="1">Uncharacterized protein</fullName>
    </submittedName>
</protein>
<accession>A0A942TN19</accession>
<comment type="caution">
    <text evidence="1">The sequence shown here is derived from an EMBL/GenBank/DDBJ whole genome shotgun (WGS) entry which is preliminary data.</text>
</comment>
<reference evidence="1 2" key="1">
    <citation type="submission" date="2021-05" db="EMBL/GenBank/DDBJ databases">
        <title>Novel Bacillus species.</title>
        <authorList>
            <person name="Liu G."/>
        </authorList>
    </citation>
    <scope>NUCLEOTIDE SEQUENCE [LARGE SCALE GENOMIC DNA]</scope>
    <source>
        <strain evidence="1 2">FJAT-49732</strain>
    </source>
</reference>
<keyword evidence="2" id="KW-1185">Reference proteome</keyword>
<organism evidence="1 2">
    <name type="scientific">Lederbergia citrisecunda</name>
    <dbReference type="NCBI Taxonomy" id="2833583"/>
    <lineage>
        <taxon>Bacteria</taxon>
        <taxon>Bacillati</taxon>
        <taxon>Bacillota</taxon>
        <taxon>Bacilli</taxon>
        <taxon>Bacillales</taxon>
        <taxon>Bacillaceae</taxon>
        <taxon>Lederbergia</taxon>
    </lineage>
</organism>
<gene>
    <name evidence="1" type="ORF">KHA93_16870</name>
</gene>
<dbReference type="RefSeq" id="WP_213111800.1">
    <property type="nucleotide sequence ID" value="NZ_JAGYPJ010000001.1"/>
</dbReference>
<dbReference type="AlphaFoldDB" id="A0A942TN19"/>
<evidence type="ECO:0000313" key="1">
    <source>
        <dbReference type="EMBL" id="MBS4201311.1"/>
    </source>
</evidence>
<evidence type="ECO:0000313" key="2">
    <source>
        <dbReference type="Proteomes" id="UP000682713"/>
    </source>
</evidence>
<name>A0A942TN19_9BACI</name>
<dbReference type="EMBL" id="JAGYPJ010000001">
    <property type="protein sequence ID" value="MBS4201311.1"/>
    <property type="molecule type" value="Genomic_DNA"/>
</dbReference>
<sequence length="53" mass="6418">MNNETNYVIYQTDEVNTKIEARLAKETVWRTQTEIRMVRGYSRRETSYVPTFK</sequence>